<reference evidence="3 4" key="1">
    <citation type="journal article" date="2012" name="Genome Biol.">
        <title>Genome and low-iron response of an oceanic diatom adapted to chronic iron limitation.</title>
        <authorList>
            <person name="Lommer M."/>
            <person name="Specht M."/>
            <person name="Roy A.S."/>
            <person name="Kraemer L."/>
            <person name="Andreson R."/>
            <person name="Gutowska M.A."/>
            <person name="Wolf J."/>
            <person name="Bergner S.V."/>
            <person name="Schilhabel M.B."/>
            <person name="Klostermeier U.C."/>
            <person name="Beiko R.G."/>
            <person name="Rosenstiel P."/>
            <person name="Hippler M."/>
            <person name="Laroche J."/>
        </authorList>
    </citation>
    <scope>NUCLEOTIDE SEQUENCE [LARGE SCALE GENOMIC DNA]</scope>
    <source>
        <strain evidence="3 4">CCMP1005</strain>
    </source>
</reference>
<dbReference type="EMBL" id="AGNL01020428">
    <property type="protein sequence ID" value="EJK61072.1"/>
    <property type="molecule type" value="Genomic_DNA"/>
</dbReference>
<dbReference type="InterPro" id="IPR036770">
    <property type="entry name" value="Ankyrin_rpt-contain_sf"/>
</dbReference>
<protein>
    <submittedName>
        <fullName evidence="3">Uncharacterized protein</fullName>
    </submittedName>
</protein>
<feature type="region of interest" description="Disordered" evidence="2">
    <location>
        <begin position="238"/>
        <end position="264"/>
    </location>
</feature>
<dbReference type="SUPFAM" id="SSF48403">
    <property type="entry name" value="Ankyrin repeat"/>
    <property type="match status" value="1"/>
</dbReference>
<proteinExistence type="predicted"/>
<evidence type="ECO:0000256" key="1">
    <source>
        <dbReference type="PROSITE-ProRule" id="PRU00023"/>
    </source>
</evidence>
<sequence length="264" mass="29148">MIRWFGDRKSPQFKDRINAQIFSCGNMALLHICGEENNTNIASILLQLGADVDIKDSQAATFLVRTLAYGQGDFETCGKLALEWGAATTGHPIDVIKILAGTESADGIFQATLLKSEYGGRRCEVMGHERPDLNGNTCVVNEYLPETDEYKVVMEHTREKLVLGPNNLKRRDRTRQDPGYYIEVKANRIIRREFDSNEECQAYVASITGSDEVDDAACAKADQAAAELLSELGLDGDDLGAKVVKGKSTTKSGKKKKRGKKNRK</sequence>
<dbReference type="PROSITE" id="PS50088">
    <property type="entry name" value="ANK_REPEAT"/>
    <property type="match status" value="1"/>
</dbReference>
<comment type="caution">
    <text evidence="3">The sequence shown here is derived from an EMBL/GenBank/DDBJ whole genome shotgun (WGS) entry which is preliminary data.</text>
</comment>
<dbReference type="AlphaFoldDB" id="K0SRW8"/>
<dbReference type="OrthoDB" id="29886at2759"/>
<feature type="repeat" description="ANK" evidence="1">
    <location>
        <begin position="25"/>
        <end position="57"/>
    </location>
</feature>
<evidence type="ECO:0000256" key="2">
    <source>
        <dbReference type="SAM" id="MobiDB-lite"/>
    </source>
</evidence>
<keyword evidence="1" id="KW-0040">ANK repeat</keyword>
<accession>K0SRW8</accession>
<dbReference type="InterPro" id="IPR002110">
    <property type="entry name" value="Ankyrin_rpt"/>
</dbReference>
<evidence type="ECO:0000313" key="4">
    <source>
        <dbReference type="Proteomes" id="UP000266841"/>
    </source>
</evidence>
<organism evidence="3 4">
    <name type="scientific">Thalassiosira oceanica</name>
    <name type="common">Marine diatom</name>
    <dbReference type="NCBI Taxonomy" id="159749"/>
    <lineage>
        <taxon>Eukaryota</taxon>
        <taxon>Sar</taxon>
        <taxon>Stramenopiles</taxon>
        <taxon>Ochrophyta</taxon>
        <taxon>Bacillariophyta</taxon>
        <taxon>Coscinodiscophyceae</taxon>
        <taxon>Thalassiosirophycidae</taxon>
        <taxon>Thalassiosirales</taxon>
        <taxon>Thalassiosiraceae</taxon>
        <taxon>Thalassiosira</taxon>
    </lineage>
</organism>
<keyword evidence="4" id="KW-1185">Reference proteome</keyword>
<feature type="compositionally biased region" description="Basic residues" evidence="2">
    <location>
        <begin position="252"/>
        <end position="264"/>
    </location>
</feature>
<evidence type="ECO:0000313" key="3">
    <source>
        <dbReference type="EMBL" id="EJK61072.1"/>
    </source>
</evidence>
<gene>
    <name evidence="3" type="ORF">THAOC_18492</name>
</gene>
<name>K0SRW8_THAOC</name>
<dbReference type="Gene3D" id="1.25.40.20">
    <property type="entry name" value="Ankyrin repeat-containing domain"/>
    <property type="match status" value="1"/>
</dbReference>
<dbReference type="Proteomes" id="UP000266841">
    <property type="component" value="Unassembled WGS sequence"/>
</dbReference>
<dbReference type="Pfam" id="PF00023">
    <property type="entry name" value="Ank"/>
    <property type="match status" value="1"/>
</dbReference>
<feature type="compositionally biased region" description="Low complexity" evidence="2">
    <location>
        <begin position="241"/>
        <end position="251"/>
    </location>
</feature>